<keyword evidence="1" id="KW-1133">Transmembrane helix</keyword>
<dbReference type="EMBL" id="BFAD01000015">
    <property type="protein sequence ID" value="GBE89237.1"/>
    <property type="molecule type" value="Genomic_DNA"/>
</dbReference>
<keyword evidence="3" id="KW-1185">Reference proteome</keyword>
<dbReference type="GeneID" id="38786154"/>
<dbReference type="RefSeq" id="XP_027620150.1">
    <property type="nucleotide sequence ID" value="XM_027764349.1"/>
</dbReference>
<evidence type="ECO:0000313" key="3">
    <source>
        <dbReference type="Proteomes" id="UP000287166"/>
    </source>
</evidence>
<feature type="transmembrane region" description="Helical" evidence="1">
    <location>
        <begin position="218"/>
        <end position="240"/>
    </location>
</feature>
<proteinExistence type="predicted"/>
<reference evidence="2 3" key="1">
    <citation type="journal article" date="2018" name="Sci. Rep.">
        <title>Genome sequence of the cauliflower mushroom Sparassis crispa (Hanabiratake) and its association with beneficial usage.</title>
        <authorList>
            <person name="Kiyama R."/>
            <person name="Furutani Y."/>
            <person name="Kawaguchi K."/>
            <person name="Nakanishi T."/>
        </authorList>
    </citation>
    <scope>NUCLEOTIDE SEQUENCE [LARGE SCALE GENOMIC DNA]</scope>
</reference>
<evidence type="ECO:0000313" key="2">
    <source>
        <dbReference type="EMBL" id="GBE89237.1"/>
    </source>
</evidence>
<organism evidence="2 3">
    <name type="scientific">Sparassis crispa</name>
    <dbReference type="NCBI Taxonomy" id="139825"/>
    <lineage>
        <taxon>Eukaryota</taxon>
        <taxon>Fungi</taxon>
        <taxon>Dikarya</taxon>
        <taxon>Basidiomycota</taxon>
        <taxon>Agaricomycotina</taxon>
        <taxon>Agaricomycetes</taxon>
        <taxon>Polyporales</taxon>
        <taxon>Sparassidaceae</taxon>
        <taxon>Sparassis</taxon>
    </lineage>
</organism>
<feature type="transmembrane region" description="Helical" evidence="1">
    <location>
        <begin position="57"/>
        <end position="85"/>
    </location>
</feature>
<dbReference type="Proteomes" id="UP000287166">
    <property type="component" value="Unassembled WGS sequence"/>
</dbReference>
<keyword evidence="1" id="KW-0472">Membrane</keyword>
<keyword evidence="1" id="KW-0812">Transmembrane</keyword>
<name>A0A401H476_9APHY</name>
<feature type="transmembrane region" description="Helical" evidence="1">
    <location>
        <begin position="136"/>
        <end position="159"/>
    </location>
</feature>
<dbReference type="STRING" id="139825.A0A401H476"/>
<dbReference type="AlphaFoldDB" id="A0A401H476"/>
<feature type="transmembrane region" description="Helical" evidence="1">
    <location>
        <begin position="12"/>
        <end position="36"/>
    </location>
</feature>
<dbReference type="InParanoid" id="A0A401H476"/>
<accession>A0A401H476</accession>
<feature type="transmembrane region" description="Helical" evidence="1">
    <location>
        <begin position="260"/>
        <end position="278"/>
    </location>
</feature>
<dbReference type="OrthoDB" id="3346544at2759"/>
<feature type="transmembrane region" description="Helical" evidence="1">
    <location>
        <begin position="105"/>
        <end position="124"/>
    </location>
</feature>
<gene>
    <name evidence="2" type="ORF">SCP_1502450</name>
</gene>
<comment type="caution">
    <text evidence="2">The sequence shown here is derived from an EMBL/GenBank/DDBJ whole genome shotgun (WGS) entry which is preliminary data.</text>
</comment>
<protein>
    <submittedName>
        <fullName evidence="2">Uncharacterized protein</fullName>
    </submittedName>
</protein>
<evidence type="ECO:0000256" key="1">
    <source>
        <dbReference type="SAM" id="Phobius"/>
    </source>
</evidence>
<sequence>MGHVSLVSANLASVFFSSYLYGIFFILFCASMYFMARRHSELSAAGSIVNRSACKDPLFIGGVGFFITVTANWIIIVYRAFMAFVHHKNGTMPTEYYNIMNASEIVKTAIWLSALVISDAIIIYRLWVIWNRNIHVIIFPVSAFLGSVVCSVAVVYKLARFQLGRSIFDTDEVDAWVESDWVLTMCTNLFCCVFIAWRLWRIHSRALPFIERPQSRGLYWILAVFIESAALHVGWTILFMVTYETDANLGFFIEDTWPPVSGIAFMLINIRVGMGYAMHAQSSSQLPSQYPHKFTYPTLSAVDHDMEDEAQLSDTMLLSKNTTGAASIASSTAV</sequence>
<feature type="transmembrane region" description="Helical" evidence="1">
    <location>
        <begin position="179"/>
        <end position="197"/>
    </location>
</feature>